<proteinExistence type="predicted"/>
<evidence type="ECO:0000313" key="2">
    <source>
        <dbReference type="EMBL" id="QPS32252.1"/>
    </source>
</evidence>
<feature type="domain" description="Ppx/GppA phosphatase N-terminal" evidence="1">
    <location>
        <begin position="17"/>
        <end position="279"/>
    </location>
</feature>
<dbReference type="Proteomes" id="UP000594979">
    <property type="component" value="Chromosome"/>
</dbReference>
<organism evidence="2 3">
    <name type="scientific">Brevibacterium casei</name>
    <dbReference type="NCBI Taxonomy" id="33889"/>
    <lineage>
        <taxon>Bacteria</taxon>
        <taxon>Bacillati</taxon>
        <taxon>Actinomycetota</taxon>
        <taxon>Actinomycetes</taxon>
        <taxon>Micrococcales</taxon>
        <taxon>Brevibacteriaceae</taxon>
        <taxon>Brevibacterium</taxon>
    </lineage>
</organism>
<dbReference type="InterPro" id="IPR003695">
    <property type="entry name" value="Ppx_GppA_N"/>
</dbReference>
<protein>
    <submittedName>
        <fullName evidence="2">Ppx/GppA family phosphatase</fullName>
    </submittedName>
</protein>
<dbReference type="InterPro" id="IPR050273">
    <property type="entry name" value="GppA/Ppx_hydrolase"/>
</dbReference>
<dbReference type="Gene3D" id="3.30.420.40">
    <property type="match status" value="1"/>
</dbReference>
<sequence>MRVAAFDCGTNSLRLLVADIDDHGAMTELRRETRIVRLGQGVDATGVFAPEALERTFAVTREYAELAAEYSPERIRFVATSASRDVRNRDEFFAGIFAILGVVPDVITGDEEARLSFLGATAGRSADEGPFLVMDLGGGSTELVLGTGDVEAAVSMDIGSVRLTERHMASDQPDGEQIRAAVTDIDTHLDDAAEVVDLGAARTFIGVAGTVTTLTAGILGLDSYQRERIHGARLTVSEIERQADDLVRMDRDARAALPYMHPGRVDVIAAGGLIFARTVSRVDDAVRTRGGELAITVSETDILDGIALDLAS</sequence>
<dbReference type="RefSeq" id="WP_131248557.1">
    <property type="nucleotide sequence ID" value="NZ_CP065682.1"/>
</dbReference>
<dbReference type="Pfam" id="PF02541">
    <property type="entry name" value="Ppx-GppA"/>
    <property type="match status" value="1"/>
</dbReference>
<dbReference type="Gene3D" id="3.30.420.150">
    <property type="entry name" value="Exopolyphosphatase. Domain 2"/>
    <property type="match status" value="1"/>
</dbReference>
<dbReference type="AlphaFoldDB" id="A0A7T2TE87"/>
<dbReference type="SUPFAM" id="SSF53067">
    <property type="entry name" value="Actin-like ATPase domain"/>
    <property type="match status" value="2"/>
</dbReference>
<evidence type="ECO:0000259" key="1">
    <source>
        <dbReference type="Pfam" id="PF02541"/>
    </source>
</evidence>
<reference evidence="2 3" key="1">
    <citation type="submission" date="2020-12" db="EMBL/GenBank/DDBJ databases">
        <title>FDA dAtabase for Regulatory Grade micrObial Sequences (FDA-ARGOS): Supporting development and validation of Infectious Disease Dx tests.</title>
        <authorList>
            <person name="Sproer C."/>
            <person name="Gronow S."/>
            <person name="Severitt S."/>
            <person name="Schroder I."/>
            <person name="Tallon L."/>
            <person name="Sadzewicz L."/>
            <person name="Zhao X."/>
            <person name="Boylan J."/>
            <person name="Ott S."/>
            <person name="Bowen H."/>
            <person name="Vavikolanu K."/>
            <person name="Mehta A."/>
            <person name="Aluvathingal J."/>
            <person name="Nadendla S."/>
            <person name="Lowell S."/>
            <person name="Myers T."/>
            <person name="Yan Y."/>
            <person name="Sichtig H."/>
        </authorList>
    </citation>
    <scope>NUCLEOTIDE SEQUENCE [LARGE SCALE GENOMIC DNA]</scope>
    <source>
        <strain evidence="2 3">FDAARGOS_902</strain>
    </source>
</reference>
<dbReference type="PANTHER" id="PTHR30005:SF13">
    <property type="entry name" value="EXOPOLYPHOSPHATASE 2"/>
    <property type="match status" value="1"/>
</dbReference>
<accession>A0A7T2TE87</accession>
<gene>
    <name evidence="2" type="ORF">I6G59_09395</name>
</gene>
<dbReference type="GO" id="GO:0016462">
    <property type="term" value="F:pyrophosphatase activity"/>
    <property type="evidence" value="ECO:0007669"/>
    <property type="project" value="TreeGrafter"/>
</dbReference>
<evidence type="ECO:0000313" key="3">
    <source>
        <dbReference type="Proteomes" id="UP000594979"/>
    </source>
</evidence>
<dbReference type="CDD" id="cd24119">
    <property type="entry name" value="ASKHA_NBD_MtPPX2-like"/>
    <property type="match status" value="1"/>
</dbReference>
<dbReference type="KEGG" id="bcau:I6G59_09395"/>
<dbReference type="InterPro" id="IPR043129">
    <property type="entry name" value="ATPase_NBD"/>
</dbReference>
<dbReference type="PANTHER" id="PTHR30005">
    <property type="entry name" value="EXOPOLYPHOSPHATASE"/>
    <property type="match status" value="1"/>
</dbReference>
<name>A0A7T2TE87_9MICO</name>
<dbReference type="EMBL" id="CP065682">
    <property type="protein sequence ID" value="QPS32252.1"/>
    <property type="molecule type" value="Genomic_DNA"/>
</dbReference>